<dbReference type="SUPFAM" id="SSF49785">
    <property type="entry name" value="Galactose-binding domain-like"/>
    <property type="match status" value="1"/>
</dbReference>
<dbReference type="PROSITE" id="PS50022">
    <property type="entry name" value="FA58C_3"/>
    <property type="match status" value="1"/>
</dbReference>
<dbReference type="Pfam" id="PF00754">
    <property type="entry name" value="F5_F8_type_C"/>
    <property type="match status" value="1"/>
</dbReference>
<dbReference type="GeneID" id="110236920"/>
<dbReference type="CDD" id="cd00057">
    <property type="entry name" value="FA58C"/>
    <property type="match status" value="1"/>
</dbReference>
<dbReference type="FunFam" id="2.60.120.260:FF:000016">
    <property type="entry name" value="Contactin-associated protein-like 4 isoform 1"/>
    <property type="match status" value="1"/>
</dbReference>
<dbReference type="OMA" id="NINTDGH"/>
<dbReference type="PROSITE" id="PS01285">
    <property type="entry name" value="FA58C_1"/>
    <property type="match status" value="1"/>
</dbReference>
<dbReference type="SMART" id="SM00231">
    <property type="entry name" value="FA58C"/>
    <property type="match status" value="1"/>
</dbReference>
<accession>A0A913YFW6</accession>
<dbReference type="InterPro" id="IPR000421">
    <property type="entry name" value="FA58C"/>
</dbReference>
<dbReference type="Gene3D" id="2.60.120.260">
    <property type="entry name" value="Galactose-binding domain-like"/>
    <property type="match status" value="1"/>
</dbReference>
<dbReference type="KEGG" id="epa:110236920"/>
<keyword evidence="3" id="KW-1185">Reference proteome</keyword>
<sequence length="141" mass="15707">MESKAIHDSKITASSHFDSRYLPSFARLNEIRGLGGWAAKSNTIGQWIQVDLSKVTIITAIATQGGQSDSCWVKTYSVQYSDDGTSFKDYEGGKTLPGNSDETTVVKNNLDPAITARYIRLLPKTYHNHMILRMELYGCQI</sequence>
<protein>
    <recommendedName>
        <fullName evidence="1">F5/8 type C domain-containing protein</fullName>
    </recommendedName>
</protein>
<dbReference type="RefSeq" id="XP_028514230.1">
    <property type="nucleotide sequence ID" value="XM_028658429.1"/>
</dbReference>
<evidence type="ECO:0000259" key="1">
    <source>
        <dbReference type="PROSITE" id="PS50022"/>
    </source>
</evidence>
<reference evidence="2" key="1">
    <citation type="submission" date="2022-11" db="UniProtKB">
        <authorList>
            <consortium name="EnsemblMetazoa"/>
        </authorList>
    </citation>
    <scope>IDENTIFICATION</scope>
</reference>
<dbReference type="OrthoDB" id="10067267at2759"/>
<dbReference type="PANTHER" id="PTHR24543">
    <property type="entry name" value="MULTICOPPER OXIDASE-RELATED"/>
    <property type="match status" value="1"/>
</dbReference>
<dbReference type="EnsemblMetazoa" id="XM_028658429.1">
    <property type="protein sequence ID" value="XP_028514230.1"/>
    <property type="gene ID" value="LOC110236920"/>
</dbReference>
<dbReference type="PANTHER" id="PTHR24543:SF291">
    <property type="entry name" value="SMOKE ALARM, ISOFORM D"/>
    <property type="match status" value="1"/>
</dbReference>
<organism evidence="2 3">
    <name type="scientific">Exaiptasia diaphana</name>
    <name type="common">Tropical sea anemone</name>
    <name type="synonym">Aiptasia pulchella</name>
    <dbReference type="NCBI Taxonomy" id="2652724"/>
    <lineage>
        <taxon>Eukaryota</taxon>
        <taxon>Metazoa</taxon>
        <taxon>Cnidaria</taxon>
        <taxon>Anthozoa</taxon>
        <taxon>Hexacorallia</taxon>
        <taxon>Actiniaria</taxon>
        <taxon>Aiptasiidae</taxon>
        <taxon>Exaiptasia</taxon>
    </lineage>
</organism>
<evidence type="ECO:0000313" key="2">
    <source>
        <dbReference type="EnsemblMetazoa" id="XP_028514230.1"/>
    </source>
</evidence>
<dbReference type="Proteomes" id="UP000887567">
    <property type="component" value="Unplaced"/>
</dbReference>
<dbReference type="PROSITE" id="PS01286">
    <property type="entry name" value="FA58C_2"/>
    <property type="match status" value="1"/>
</dbReference>
<dbReference type="AlphaFoldDB" id="A0A913YFW6"/>
<dbReference type="InterPro" id="IPR008979">
    <property type="entry name" value="Galactose-bd-like_sf"/>
</dbReference>
<proteinExistence type="predicted"/>
<name>A0A913YFW6_EXADI</name>
<feature type="domain" description="F5/8 type C" evidence="1">
    <location>
        <begin position="1"/>
        <end position="139"/>
    </location>
</feature>
<evidence type="ECO:0000313" key="3">
    <source>
        <dbReference type="Proteomes" id="UP000887567"/>
    </source>
</evidence>